<dbReference type="AlphaFoldDB" id="A0AAD2JNA3"/>
<proteinExistence type="predicted"/>
<dbReference type="EMBL" id="CAKOGP040002297">
    <property type="protein sequence ID" value="CAJ1966537.1"/>
    <property type="molecule type" value="Genomic_DNA"/>
</dbReference>
<organism evidence="2 3">
    <name type="scientific">Cylindrotheca closterium</name>
    <dbReference type="NCBI Taxonomy" id="2856"/>
    <lineage>
        <taxon>Eukaryota</taxon>
        <taxon>Sar</taxon>
        <taxon>Stramenopiles</taxon>
        <taxon>Ochrophyta</taxon>
        <taxon>Bacillariophyta</taxon>
        <taxon>Bacillariophyceae</taxon>
        <taxon>Bacillariophycidae</taxon>
        <taxon>Bacillariales</taxon>
        <taxon>Bacillariaceae</taxon>
        <taxon>Cylindrotheca</taxon>
    </lineage>
</organism>
<evidence type="ECO:0000313" key="3">
    <source>
        <dbReference type="Proteomes" id="UP001295423"/>
    </source>
</evidence>
<dbReference type="EMBL" id="CAKOGP040001803">
    <property type="protein sequence ID" value="CAJ1952458.1"/>
    <property type="molecule type" value="Genomic_DNA"/>
</dbReference>
<gene>
    <name evidence="1" type="ORF">CYCCA115_LOCUS13563</name>
    <name evidence="2" type="ORF">CYCCA115_LOCUS22121</name>
</gene>
<dbReference type="Proteomes" id="UP001295423">
    <property type="component" value="Unassembled WGS sequence"/>
</dbReference>
<reference evidence="2" key="1">
    <citation type="submission" date="2023-08" db="EMBL/GenBank/DDBJ databases">
        <authorList>
            <person name="Audoor S."/>
            <person name="Bilcke G."/>
        </authorList>
    </citation>
    <scope>NUCLEOTIDE SEQUENCE</scope>
</reference>
<protein>
    <submittedName>
        <fullName evidence="2">Uncharacterized protein</fullName>
    </submittedName>
</protein>
<keyword evidence="3" id="KW-1185">Reference proteome</keyword>
<evidence type="ECO:0000313" key="2">
    <source>
        <dbReference type="EMBL" id="CAJ1966537.1"/>
    </source>
</evidence>
<accession>A0AAD2JNA3</accession>
<sequence length="136" mass="14350">MKNTRLIRQLANKQGIKDPKNEGIEAPLHKSEAAIAGYEKALGLKSNAEDLRQANQRIKELDQSVNSCLTTSFDADRARALISTDGSLLCSGKGHCRAFTFFPLSSSSDWVGTGALLSTCAVGLVSSGGAIALPSL</sequence>
<comment type="caution">
    <text evidence="2">The sequence shown here is derived from an EMBL/GenBank/DDBJ whole genome shotgun (WGS) entry which is preliminary data.</text>
</comment>
<name>A0AAD2JNA3_9STRA</name>
<evidence type="ECO:0000313" key="1">
    <source>
        <dbReference type="EMBL" id="CAJ1952458.1"/>
    </source>
</evidence>